<evidence type="ECO:0000313" key="3">
    <source>
        <dbReference type="Proteomes" id="UP000015530"/>
    </source>
</evidence>
<dbReference type="Proteomes" id="UP000015530">
    <property type="component" value="Unassembled WGS sequence"/>
</dbReference>
<evidence type="ECO:0000256" key="1">
    <source>
        <dbReference type="SAM" id="MobiDB-lite"/>
    </source>
</evidence>
<gene>
    <name evidence="2" type="ORF">CGLO_15312</name>
</gene>
<sequence>MSTGLSQNDGWTFTAPYRGPPQRQVPAQPPSTVTQLSNPTPELTALINRLNAATDIPQHQRDQFAILDLWDALRSAHWTAVRMRECSLAEVSWPTFVTRSFGDRTDQVLKLIYHQQYEEMARRDWKALVRFYRVQRSLNLSPPAVFLHLGRQVATSASSLKVLCKLLDNPSRLNYPASDVIDTIKKAMAAKELDGSEPAELDHQSLIAASRELRRIRRTNPAAEDDVNRVATELNNLAIHGSTSTAQPEDSVNQVASETNNLDLHGPTSQTQPEDDQRHA</sequence>
<accession>T0JR91</accession>
<evidence type="ECO:0000313" key="2">
    <source>
        <dbReference type="EMBL" id="EQB45767.1"/>
    </source>
</evidence>
<name>T0JR91_COLGC</name>
<reference evidence="3" key="1">
    <citation type="journal article" date="2013" name="Mol. Plant Microbe Interact.">
        <title>Global aspects of pacC regulation of pathogenicity genes in Colletotrichum gloeosporioides as revealed by transcriptome analysis.</title>
        <authorList>
            <person name="Alkan N."/>
            <person name="Meng X."/>
            <person name="Friedlander G."/>
            <person name="Reuveni E."/>
            <person name="Sukno S."/>
            <person name="Sherman A."/>
            <person name="Thon M."/>
            <person name="Fluhr R."/>
            <person name="Prusky D."/>
        </authorList>
    </citation>
    <scope>NUCLEOTIDE SEQUENCE [LARGE SCALE GENOMIC DNA]</scope>
    <source>
        <strain evidence="3">Cg-14</strain>
    </source>
</reference>
<dbReference type="AlphaFoldDB" id="T0JR91"/>
<dbReference type="EMBL" id="AMYD01003648">
    <property type="protein sequence ID" value="EQB45767.1"/>
    <property type="molecule type" value="Genomic_DNA"/>
</dbReference>
<organism evidence="2 3">
    <name type="scientific">Colletotrichum gloeosporioides (strain Cg-14)</name>
    <name type="common">Anthracnose fungus</name>
    <name type="synonym">Glomerella cingulata</name>
    <dbReference type="NCBI Taxonomy" id="1237896"/>
    <lineage>
        <taxon>Eukaryota</taxon>
        <taxon>Fungi</taxon>
        <taxon>Dikarya</taxon>
        <taxon>Ascomycota</taxon>
        <taxon>Pezizomycotina</taxon>
        <taxon>Sordariomycetes</taxon>
        <taxon>Hypocreomycetidae</taxon>
        <taxon>Glomerellales</taxon>
        <taxon>Glomerellaceae</taxon>
        <taxon>Colletotrichum</taxon>
        <taxon>Colletotrichum gloeosporioides species complex</taxon>
    </lineage>
</organism>
<feature type="compositionally biased region" description="Polar residues" evidence="1">
    <location>
        <begin position="241"/>
        <end position="272"/>
    </location>
</feature>
<feature type="compositionally biased region" description="Polar residues" evidence="1">
    <location>
        <begin position="1"/>
        <end position="11"/>
    </location>
</feature>
<feature type="region of interest" description="Disordered" evidence="1">
    <location>
        <begin position="1"/>
        <end position="38"/>
    </location>
</feature>
<dbReference type="HOGENOM" id="CLU_1102691_0_0_1"/>
<proteinExistence type="predicted"/>
<comment type="caution">
    <text evidence="2">The sequence shown here is derived from an EMBL/GenBank/DDBJ whole genome shotgun (WGS) entry which is preliminary data.</text>
</comment>
<feature type="region of interest" description="Disordered" evidence="1">
    <location>
        <begin position="239"/>
        <end position="280"/>
    </location>
</feature>
<protein>
    <submittedName>
        <fullName evidence="2">Uncharacterized protein</fullName>
    </submittedName>
</protein>